<dbReference type="Pfam" id="PF00078">
    <property type="entry name" value="RVT_1"/>
    <property type="match status" value="1"/>
</dbReference>
<dbReference type="Proteomes" id="UP000838756">
    <property type="component" value="Unassembled WGS sequence"/>
</dbReference>
<accession>A0A8S4RG24</accession>
<reference evidence="2" key="1">
    <citation type="submission" date="2022-03" db="EMBL/GenBank/DDBJ databases">
        <authorList>
            <person name="Lindestad O."/>
        </authorList>
    </citation>
    <scope>NUCLEOTIDE SEQUENCE</scope>
</reference>
<dbReference type="PANTHER" id="PTHR47027:SF20">
    <property type="entry name" value="REVERSE TRANSCRIPTASE-LIKE PROTEIN WITH RNA-DIRECTED DNA POLYMERASE DOMAIN"/>
    <property type="match status" value="1"/>
</dbReference>
<dbReference type="InterPro" id="IPR000477">
    <property type="entry name" value="RT_dom"/>
</dbReference>
<evidence type="ECO:0000313" key="2">
    <source>
        <dbReference type="EMBL" id="CAH2236574.1"/>
    </source>
</evidence>
<dbReference type="EMBL" id="CAKXAJ010025210">
    <property type="protein sequence ID" value="CAH2236574.1"/>
    <property type="molecule type" value="Genomic_DNA"/>
</dbReference>
<dbReference type="InterPro" id="IPR043502">
    <property type="entry name" value="DNA/RNA_pol_sf"/>
</dbReference>
<dbReference type="PANTHER" id="PTHR47027">
    <property type="entry name" value="REVERSE TRANSCRIPTASE DOMAIN-CONTAINING PROTEIN"/>
    <property type="match status" value="1"/>
</dbReference>
<organism evidence="2 3">
    <name type="scientific">Pararge aegeria aegeria</name>
    <dbReference type="NCBI Taxonomy" id="348720"/>
    <lineage>
        <taxon>Eukaryota</taxon>
        <taxon>Metazoa</taxon>
        <taxon>Ecdysozoa</taxon>
        <taxon>Arthropoda</taxon>
        <taxon>Hexapoda</taxon>
        <taxon>Insecta</taxon>
        <taxon>Pterygota</taxon>
        <taxon>Neoptera</taxon>
        <taxon>Endopterygota</taxon>
        <taxon>Lepidoptera</taxon>
        <taxon>Glossata</taxon>
        <taxon>Ditrysia</taxon>
        <taxon>Papilionoidea</taxon>
        <taxon>Nymphalidae</taxon>
        <taxon>Satyrinae</taxon>
        <taxon>Satyrini</taxon>
        <taxon>Parargina</taxon>
        <taxon>Pararge</taxon>
    </lineage>
</organism>
<gene>
    <name evidence="2" type="primary">jg15333</name>
    <name evidence="2" type="ORF">PAEG_LOCUS13942</name>
</gene>
<dbReference type="OrthoDB" id="410104at2759"/>
<protein>
    <submittedName>
        <fullName evidence="2">Jg15333 protein</fullName>
    </submittedName>
</protein>
<name>A0A8S4RG24_9NEOP</name>
<feature type="domain" description="Reverse transcriptase" evidence="1">
    <location>
        <begin position="20"/>
        <end position="77"/>
    </location>
</feature>
<evidence type="ECO:0000313" key="3">
    <source>
        <dbReference type="Proteomes" id="UP000838756"/>
    </source>
</evidence>
<comment type="caution">
    <text evidence="2">The sequence shown here is derived from an EMBL/GenBank/DDBJ whole genome shotgun (WGS) entry which is preliminary data.</text>
</comment>
<dbReference type="AlphaFoldDB" id="A0A8S4RG24"/>
<dbReference type="GO" id="GO:0071897">
    <property type="term" value="P:DNA biosynthetic process"/>
    <property type="evidence" value="ECO:0007669"/>
    <property type="project" value="UniProtKB-ARBA"/>
</dbReference>
<keyword evidence="3" id="KW-1185">Reference proteome</keyword>
<sequence length="253" mass="29365">MVFREIDWSNKGINISGEYLSHLRFADDIVIFAECPKTLNDMITQLAQESKKVGLFLNKDKTKIITNGDKQRKIIVENEEIEFVNEYIYLGQLTSFEDRMGKELQRRIALAWKKYWSLKEVMKNKDINISIKARLYDVAILPCLIYGCQTWTLRKADEEKIAVCQRKMERSMLGVKLSDRLNNQKLRKRTGVSDAPRQVILLKWKWAGHVCRANTISWTKILTSGCHGIRKGKEEDQGNVGRTFLLEYVDLCG</sequence>
<dbReference type="SUPFAM" id="SSF56672">
    <property type="entry name" value="DNA/RNA polymerases"/>
    <property type="match status" value="1"/>
</dbReference>
<evidence type="ECO:0000259" key="1">
    <source>
        <dbReference type="Pfam" id="PF00078"/>
    </source>
</evidence>
<proteinExistence type="predicted"/>